<dbReference type="Gene3D" id="3.40.50.300">
    <property type="entry name" value="P-loop containing nucleotide triphosphate hydrolases"/>
    <property type="match status" value="2"/>
</dbReference>
<name>A0A160IJ86_9BACL</name>
<dbReference type="SMART" id="SM00491">
    <property type="entry name" value="HELICc2"/>
    <property type="match status" value="1"/>
</dbReference>
<keyword evidence="8" id="KW-0408">Iron</keyword>
<keyword evidence="12" id="KW-0413">Isomerase</keyword>
<sequence length="763" mass="87928">MMDAVKISVRSLVEYAYRSGSIDSGFKSTSSLVEGTKAHQTIQKTYEESDFAEVFLQTSYPYENLEYWIEGRCDGLLLRNDTVTIDEIKSTARNLSEITDETYLVHWAQAKVYAYIYMEKEDIDRVTVQLTYVHVDSGEQKKFQKEVTFTELEDFMLQLIKTYAPFAELRLSNQQKRNISIRDLTFPFPSYRNGQRNFAGAIYKTIVDKKTLFANAPTGTGKTISTLFPAVKAIGEEKAEKIFYLTAKTLNRKNAEEALLLMKENGLFLQSTTITAKDKVCFKEETRCDPSYCEFADGYFDRINGAVLDILKNETVMDREVISQYAQKHKVCPFEFSVDLAYASDSVICDYNYVFDPRVSFKRLFEEQKKRTVLLMDEVHNLVDRARGMYSAEILKSSFLQLARDFKGKHDGVWNTAKAVNQELLLIKKEHEDKDVAVIELQEKLLESLEAFLIQAEQLLASGDSSEQLLETFFEALQWVKISQFYDERFVTFISTFKSEVKVRLFCMDPSQLLLQTGKKYGSRIYFSATLSPLSYFREMLGGEEDDYTIRMPSPYEKEQLDVFVQPLSTRFRDREKTIDPIVGMIKDLVANRPGNYLVFFPSYRYMTDIYERMLEEDQAFSLIVQHPAMKEEERETFLAHYESVGENSLVGLAVMGGIFSEGIDLKGDKLTGAVIIGVGLPQVGLERDTMKDYFQRAGKNGYDFAYVYPGMNKVLQAGGRVIRSEEDRGTLVLVDDRFLTRKYVEMLPEEWRDFVVLDRSFM</sequence>
<dbReference type="RefSeq" id="WP_066391793.1">
    <property type="nucleotide sequence ID" value="NZ_CP015378.1"/>
</dbReference>
<dbReference type="KEGG" id="fpn:ABE65_004525"/>
<evidence type="ECO:0000256" key="9">
    <source>
        <dbReference type="ARBA" id="ARBA00023014"/>
    </source>
</evidence>
<evidence type="ECO:0000256" key="11">
    <source>
        <dbReference type="ARBA" id="ARBA00023204"/>
    </source>
</evidence>
<organism evidence="15 16">
    <name type="scientific">Fictibacillus phosphorivorans</name>
    <dbReference type="NCBI Taxonomy" id="1221500"/>
    <lineage>
        <taxon>Bacteria</taxon>
        <taxon>Bacillati</taxon>
        <taxon>Bacillota</taxon>
        <taxon>Bacilli</taxon>
        <taxon>Bacillales</taxon>
        <taxon>Fictibacillaceae</taxon>
        <taxon>Fictibacillus</taxon>
    </lineage>
</organism>
<keyword evidence="4" id="KW-0227">DNA damage</keyword>
<evidence type="ECO:0000259" key="14">
    <source>
        <dbReference type="PROSITE" id="PS51193"/>
    </source>
</evidence>
<keyword evidence="6 15" id="KW-0347">Helicase</keyword>
<dbReference type="EMBL" id="CP015378">
    <property type="protein sequence ID" value="ANC76113.1"/>
    <property type="molecule type" value="Genomic_DNA"/>
</dbReference>
<dbReference type="Gene3D" id="3.90.320.10">
    <property type="match status" value="1"/>
</dbReference>
<gene>
    <name evidence="15" type="ORF">ABE65_004525</name>
</gene>
<keyword evidence="11" id="KW-0234">DNA repair</keyword>
<evidence type="ECO:0000256" key="1">
    <source>
        <dbReference type="ARBA" id="ARBA00022485"/>
    </source>
</evidence>
<evidence type="ECO:0000313" key="16">
    <source>
        <dbReference type="Proteomes" id="UP000076623"/>
    </source>
</evidence>
<keyword evidence="16" id="KW-1185">Reference proteome</keyword>
<dbReference type="InterPro" id="IPR027417">
    <property type="entry name" value="P-loop_NTPase"/>
</dbReference>
<keyword evidence="1" id="KW-0004">4Fe-4S</keyword>
<dbReference type="GO" id="GO:0006281">
    <property type="term" value="P:DNA repair"/>
    <property type="evidence" value="ECO:0007669"/>
    <property type="project" value="UniProtKB-KW"/>
</dbReference>
<dbReference type="SUPFAM" id="SSF52540">
    <property type="entry name" value="P-loop containing nucleoside triphosphate hydrolases"/>
    <property type="match status" value="2"/>
</dbReference>
<keyword evidence="9" id="KW-0411">Iron-sulfur</keyword>
<dbReference type="InterPro" id="IPR042493">
    <property type="entry name" value="XPD_DNA_FeS"/>
</dbReference>
<dbReference type="InterPro" id="IPR045028">
    <property type="entry name" value="DinG/Rad3-like"/>
</dbReference>
<dbReference type="GO" id="GO:0051539">
    <property type="term" value="F:4 iron, 4 sulfur cluster binding"/>
    <property type="evidence" value="ECO:0007669"/>
    <property type="project" value="UniProtKB-KW"/>
</dbReference>
<dbReference type="AlphaFoldDB" id="A0A160IJ86"/>
<dbReference type="GO" id="GO:0016818">
    <property type="term" value="F:hydrolase activity, acting on acid anhydrides, in phosphorus-containing anhydrides"/>
    <property type="evidence" value="ECO:0007669"/>
    <property type="project" value="InterPro"/>
</dbReference>
<evidence type="ECO:0000256" key="3">
    <source>
        <dbReference type="ARBA" id="ARBA00022741"/>
    </source>
</evidence>
<protein>
    <submittedName>
        <fullName evidence="15">ATP-dependent helicase</fullName>
    </submittedName>
</protein>
<accession>A0A160IJ86</accession>
<evidence type="ECO:0000256" key="4">
    <source>
        <dbReference type="ARBA" id="ARBA00022763"/>
    </source>
</evidence>
<feature type="domain" description="Helicase ATP-binding" evidence="14">
    <location>
        <begin position="181"/>
        <end position="449"/>
    </location>
</feature>
<dbReference type="InterPro" id="IPR006555">
    <property type="entry name" value="ATP-dep_Helicase_C"/>
</dbReference>
<evidence type="ECO:0000256" key="8">
    <source>
        <dbReference type="ARBA" id="ARBA00023004"/>
    </source>
</evidence>
<comment type="similarity">
    <text evidence="13">Belongs to the helicase family. DinG subfamily.</text>
</comment>
<keyword evidence="7" id="KW-0067">ATP-binding</keyword>
<dbReference type="PROSITE" id="PS51193">
    <property type="entry name" value="HELICASE_ATP_BIND_2"/>
    <property type="match status" value="1"/>
</dbReference>
<dbReference type="GO" id="GO:0005524">
    <property type="term" value="F:ATP binding"/>
    <property type="evidence" value="ECO:0007669"/>
    <property type="project" value="UniProtKB-KW"/>
</dbReference>
<dbReference type="SMART" id="SM00488">
    <property type="entry name" value="DEXDc2"/>
    <property type="match status" value="1"/>
</dbReference>
<evidence type="ECO:0000313" key="15">
    <source>
        <dbReference type="EMBL" id="ANC76113.1"/>
    </source>
</evidence>
<dbReference type="InterPro" id="IPR011604">
    <property type="entry name" value="PDDEXK-like_dom_sf"/>
</dbReference>
<keyword evidence="3" id="KW-0547">Nucleotide-binding</keyword>
<evidence type="ECO:0000256" key="5">
    <source>
        <dbReference type="ARBA" id="ARBA00022801"/>
    </source>
</evidence>
<dbReference type="InterPro" id="IPR014013">
    <property type="entry name" value="Helic_SF1/SF2_ATP-bd_DinG/Rad3"/>
</dbReference>
<evidence type="ECO:0000256" key="2">
    <source>
        <dbReference type="ARBA" id="ARBA00022723"/>
    </source>
</evidence>
<dbReference type="Gene3D" id="1.10.275.40">
    <property type="match status" value="1"/>
</dbReference>
<dbReference type="PANTHER" id="PTHR11472:SF34">
    <property type="entry name" value="REGULATOR OF TELOMERE ELONGATION HELICASE 1"/>
    <property type="match status" value="1"/>
</dbReference>
<reference evidence="15 16" key="1">
    <citation type="submission" date="2016-04" db="EMBL/GenBank/DDBJ databases">
        <title>Complete genome sequence of Fictibacillus phosphorivorans G25-29, a strain toxic to nematodes.</title>
        <authorList>
            <person name="Zheng Z."/>
        </authorList>
    </citation>
    <scope>NUCLEOTIDE SEQUENCE [LARGE SCALE GENOMIC DNA]</scope>
    <source>
        <strain evidence="15 16">G25-29</strain>
    </source>
</reference>
<dbReference type="Pfam" id="PF06733">
    <property type="entry name" value="DEAD_2"/>
    <property type="match status" value="1"/>
</dbReference>
<keyword evidence="10" id="KW-0238">DNA-binding</keyword>
<keyword evidence="5" id="KW-0378">Hydrolase</keyword>
<dbReference type="InterPro" id="IPR006554">
    <property type="entry name" value="Helicase-like_DEXD_c2"/>
</dbReference>
<dbReference type="Gene3D" id="1.10.30.20">
    <property type="entry name" value="Bacterial XPD DNA helicase, FeS cluster domain"/>
    <property type="match status" value="1"/>
</dbReference>
<evidence type="ECO:0000256" key="10">
    <source>
        <dbReference type="ARBA" id="ARBA00023125"/>
    </source>
</evidence>
<dbReference type="Proteomes" id="UP000076623">
    <property type="component" value="Chromosome"/>
</dbReference>
<proteinExistence type="inferred from homology"/>
<evidence type="ECO:0000256" key="13">
    <source>
        <dbReference type="ARBA" id="ARBA00038058"/>
    </source>
</evidence>
<dbReference type="STRING" id="1221500.ABE65_004525"/>
<dbReference type="GO" id="GO:0003678">
    <property type="term" value="F:DNA helicase activity"/>
    <property type="evidence" value="ECO:0007669"/>
    <property type="project" value="InterPro"/>
</dbReference>
<dbReference type="Pfam" id="PF13307">
    <property type="entry name" value="Helicase_C_2"/>
    <property type="match status" value="1"/>
</dbReference>
<keyword evidence="2" id="KW-0479">Metal-binding</keyword>
<dbReference type="InterPro" id="IPR010614">
    <property type="entry name" value="RAD3-like_helicase_DEAD"/>
</dbReference>
<dbReference type="PANTHER" id="PTHR11472">
    <property type="entry name" value="DNA REPAIR DEAD HELICASE RAD3/XP-D SUBFAMILY MEMBER"/>
    <property type="match status" value="1"/>
</dbReference>
<dbReference type="GO" id="GO:0003677">
    <property type="term" value="F:DNA binding"/>
    <property type="evidence" value="ECO:0007669"/>
    <property type="project" value="UniProtKB-KW"/>
</dbReference>
<dbReference type="GO" id="GO:0046872">
    <property type="term" value="F:metal ion binding"/>
    <property type="evidence" value="ECO:0007669"/>
    <property type="project" value="UniProtKB-KW"/>
</dbReference>
<evidence type="ECO:0000256" key="6">
    <source>
        <dbReference type="ARBA" id="ARBA00022806"/>
    </source>
</evidence>
<evidence type="ECO:0000256" key="12">
    <source>
        <dbReference type="ARBA" id="ARBA00023235"/>
    </source>
</evidence>
<evidence type="ECO:0000256" key="7">
    <source>
        <dbReference type="ARBA" id="ARBA00022840"/>
    </source>
</evidence>